<dbReference type="Gene3D" id="2.130.10.10">
    <property type="entry name" value="YVTN repeat-like/Quinoprotein amine dehydrogenase"/>
    <property type="match status" value="3"/>
</dbReference>
<evidence type="ECO:0000313" key="8">
    <source>
        <dbReference type="EMBL" id="MBC5631067.1"/>
    </source>
</evidence>
<name>A0ABR7DHZ2_9CLOT</name>
<dbReference type="SMART" id="SM00388">
    <property type="entry name" value="HisKA"/>
    <property type="match status" value="1"/>
</dbReference>
<dbReference type="SMART" id="SM00387">
    <property type="entry name" value="HATPase_c"/>
    <property type="match status" value="1"/>
</dbReference>
<dbReference type="Gene3D" id="1.10.287.130">
    <property type="match status" value="1"/>
</dbReference>
<dbReference type="CDD" id="cd00082">
    <property type="entry name" value="HisKA"/>
    <property type="match status" value="1"/>
</dbReference>
<evidence type="ECO:0000256" key="5">
    <source>
        <dbReference type="ARBA" id="ARBA00023012"/>
    </source>
</evidence>
<dbReference type="Pfam" id="PF07494">
    <property type="entry name" value="Reg_prop"/>
    <property type="match status" value="8"/>
</dbReference>
<dbReference type="InterPro" id="IPR003961">
    <property type="entry name" value="FN3_dom"/>
</dbReference>
<evidence type="ECO:0000256" key="3">
    <source>
        <dbReference type="ARBA" id="ARBA00022553"/>
    </source>
</evidence>
<comment type="catalytic activity">
    <reaction evidence="1">
        <text>ATP + protein L-histidine = ADP + protein N-phospho-L-histidine.</text>
        <dbReference type="EC" id="2.7.13.3"/>
    </reaction>
</comment>
<dbReference type="PRINTS" id="PR00344">
    <property type="entry name" value="BCTRLSENSOR"/>
</dbReference>
<evidence type="ECO:0000256" key="6">
    <source>
        <dbReference type="SAM" id="Phobius"/>
    </source>
</evidence>
<dbReference type="InterPro" id="IPR003594">
    <property type="entry name" value="HATPase_dom"/>
</dbReference>
<dbReference type="Pfam" id="PF07495">
    <property type="entry name" value="Y_Y_Y"/>
    <property type="match status" value="1"/>
</dbReference>
<keyword evidence="9" id="KW-1185">Reference proteome</keyword>
<dbReference type="RefSeq" id="WP_032119387.1">
    <property type="nucleotide sequence ID" value="NZ_JACOOO010000049.1"/>
</dbReference>
<dbReference type="CDD" id="cd00075">
    <property type="entry name" value="HATPase"/>
    <property type="match status" value="1"/>
</dbReference>
<dbReference type="SUPFAM" id="SSF55874">
    <property type="entry name" value="ATPase domain of HSP90 chaperone/DNA topoisomerase II/histidine kinase"/>
    <property type="match status" value="1"/>
</dbReference>
<dbReference type="PROSITE" id="PS50109">
    <property type="entry name" value="HIS_KIN"/>
    <property type="match status" value="1"/>
</dbReference>
<feature type="domain" description="Histidine kinase" evidence="7">
    <location>
        <begin position="845"/>
        <end position="1067"/>
    </location>
</feature>
<dbReference type="InterPro" id="IPR005467">
    <property type="entry name" value="His_kinase_dom"/>
</dbReference>
<evidence type="ECO:0000256" key="2">
    <source>
        <dbReference type="ARBA" id="ARBA00012438"/>
    </source>
</evidence>
<keyword evidence="6" id="KW-1133">Transmembrane helix</keyword>
<evidence type="ECO:0000259" key="7">
    <source>
        <dbReference type="PROSITE" id="PS50109"/>
    </source>
</evidence>
<dbReference type="GO" id="GO:0016301">
    <property type="term" value="F:kinase activity"/>
    <property type="evidence" value="ECO:0007669"/>
    <property type="project" value="UniProtKB-KW"/>
</dbReference>
<reference evidence="8 9" key="1">
    <citation type="submission" date="2020-08" db="EMBL/GenBank/DDBJ databases">
        <title>Genome public.</title>
        <authorList>
            <person name="Liu C."/>
            <person name="Sun Q."/>
        </authorList>
    </citation>
    <scope>NUCLEOTIDE SEQUENCE [LARGE SCALE GENOMIC DNA]</scope>
    <source>
        <strain evidence="8 9">NSJ-6</strain>
    </source>
</reference>
<organism evidence="8 9">
    <name type="scientific">Clostridium hominis</name>
    <dbReference type="NCBI Taxonomy" id="2763036"/>
    <lineage>
        <taxon>Bacteria</taxon>
        <taxon>Bacillati</taxon>
        <taxon>Bacillota</taxon>
        <taxon>Clostridia</taxon>
        <taxon>Eubacteriales</taxon>
        <taxon>Clostridiaceae</taxon>
        <taxon>Clostridium</taxon>
    </lineage>
</organism>
<dbReference type="InterPro" id="IPR015943">
    <property type="entry name" value="WD40/YVTN_repeat-like_dom_sf"/>
</dbReference>
<dbReference type="InterPro" id="IPR036097">
    <property type="entry name" value="HisK_dim/P_sf"/>
</dbReference>
<dbReference type="Gene3D" id="2.60.40.10">
    <property type="entry name" value="Immunoglobulins"/>
    <property type="match status" value="1"/>
</dbReference>
<keyword evidence="5" id="KW-0902">Two-component regulatory system</keyword>
<proteinExistence type="predicted"/>
<evidence type="ECO:0000256" key="1">
    <source>
        <dbReference type="ARBA" id="ARBA00000085"/>
    </source>
</evidence>
<evidence type="ECO:0000256" key="4">
    <source>
        <dbReference type="ARBA" id="ARBA00022777"/>
    </source>
</evidence>
<keyword evidence="4 8" id="KW-0808">Transferase</keyword>
<keyword evidence="3" id="KW-0597">Phosphoprotein</keyword>
<dbReference type="CDD" id="cd00063">
    <property type="entry name" value="FN3"/>
    <property type="match status" value="1"/>
</dbReference>
<gene>
    <name evidence="8" type="ORF">H8S20_19780</name>
</gene>
<keyword evidence="6" id="KW-0472">Membrane</keyword>
<dbReference type="PANTHER" id="PTHR43547:SF2">
    <property type="entry name" value="HYBRID SIGNAL TRANSDUCTION HISTIDINE KINASE C"/>
    <property type="match status" value="1"/>
</dbReference>
<dbReference type="PANTHER" id="PTHR43547">
    <property type="entry name" value="TWO-COMPONENT HISTIDINE KINASE"/>
    <property type="match status" value="1"/>
</dbReference>
<dbReference type="Pfam" id="PF02518">
    <property type="entry name" value="HATPase_c"/>
    <property type="match status" value="1"/>
</dbReference>
<feature type="transmembrane region" description="Helical" evidence="6">
    <location>
        <begin position="779"/>
        <end position="798"/>
    </location>
</feature>
<accession>A0ABR7DHZ2</accession>
<dbReference type="SUPFAM" id="SSF63829">
    <property type="entry name" value="Calcium-dependent phosphotriesterase"/>
    <property type="match status" value="2"/>
</dbReference>
<keyword evidence="6" id="KW-0812">Transmembrane</keyword>
<dbReference type="InterPro" id="IPR013783">
    <property type="entry name" value="Ig-like_fold"/>
</dbReference>
<dbReference type="Gene3D" id="3.30.565.10">
    <property type="entry name" value="Histidine kinase-like ATPase, C-terminal domain"/>
    <property type="match status" value="1"/>
</dbReference>
<dbReference type="InterPro" id="IPR036890">
    <property type="entry name" value="HATPase_C_sf"/>
</dbReference>
<dbReference type="EC" id="2.7.13.3" evidence="2"/>
<protein>
    <recommendedName>
        <fullName evidence="2">histidine kinase</fullName>
        <ecNumber evidence="2">2.7.13.3</ecNumber>
    </recommendedName>
</protein>
<comment type="caution">
    <text evidence="8">The sequence shown here is derived from an EMBL/GenBank/DDBJ whole genome shotgun (WGS) entry which is preliminary data.</text>
</comment>
<dbReference type="InterPro" id="IPR011123">
    <property type="entry name" value="Y_Y_Y"/>
</dbReference>
<dbReference type="InterPro" id="IPR004358">
    <property type="entry name" value="Sig_transdc_His_kin-like_C"/>
</dbReference>
<keyword evidence="4 8" id="KW-0418">Kinase</keyword>
<sequence>MRKNIMLKIFLLTIIVNLTLINFNYDVSAKEQINFKNITIEEGLTQGTVEALFQDSKGYIWIGTNDGLNRYNGYQFKTYRVEEDNKNSLVNNYILDIKEDNEGNIWVATANGLSKIHSDGQTITNYLDNNEEGNLSHANVASILITSDNKILLGTADGLNIYDKDTDSFKRIFEGDKLTEQYINSLAEDNEKNIWVATENGISKINLETGYSKSFTYDSNNDNTISENNIYKVYYDSDGYIWAGTYNSGAFKINIKTDEITRYYSEDEDDKALGGSFVKNFLKDSGGNIWICTDGGLSKLNGDNKSFTTYKNKMYDKNSLIDDNIFSVIQDRTGLIWVGTYSGISIFNPDRKISHYKNDPFDSKTISDNMVTALYEDEEGILWIGSKNEGIDLLNRETDRIKNLREGNPSDIIPSDCIYDITGNDKKVFIATDKGIAIVDKSSQTGKVYDESTGLPNNIVKSIYYDDLGYLWIGTPTGLSILNLATDEIIDITDIIKEYSPSDQYIGDVYKDSDGEYFIATFVQGGLIRINPKTKEIKAYRNEEKNKKSLSNNSVRTITEGEKGEIWIGTSLGLNKFDKNTEKFKRYTTKDGMANANIYGILIDTYGNPWVSTNMGISKINKKTGKVINLDITDGLQSNEFNGKAYFKNKNNEFIFGGINGFNIFKPEEIKEAESTYGITFDEFKVNGIDINNLDSKKLNYDENNIYIEAFLPNYINPNGIQYYYLLEGGSDEWTLMESNSITLSNLSPGDYVFNIRARNNNGSISESAKVTFTISPPFWASKYSVFMYILIIIFIIFNHKYKVKKLDELVGQRTKALTEEMKRNNELFKKVIDLEKNKNNYLINMSHELRTPLNVIYSTEQLIRELNKGERGIEKEKLNKYMVIMRNNTKRLLKIINDLIDSSKIEHGSYRIDIKEVDIVYLVEEAALSLREYIEEKGINLIVDPEVEEKIIEADQTEIERCIVNIVSNAAKFTKPGGNIEVTIKDLNNLVKIEVVDDGIGIDKDHHELIFNRFNQVVDKNAEVKGGSGLGLTITKRIIDIHGGEIYVESEVGKGSKFTIILPVKQKR</sequence>
<dbReference type="SUPFAM" id="SSF47384">
    <property type="entry name" value="Homodimeric domain of signal transducing histidine kinase"/>
    <property type="match status" value="1"/>
</dbReference>
<dbReference type="Proteomes" id="UP000596929">
    <property type="component" value="Unassembled WGS sequence"/>
</dbReference>
<dbReference type="InterPro" id="IPR003661">
    <property type="entry name" value="HisK_dim/P_dom"/>
</dbReference>
<dbReference type="EMBL" id="JACOOO010000049">
    <property type="protein sequence ID" value="MBC5631067.1"/>
    <property type="molecule type" value="Genomic_DNA"/>
</dbReference>
<evidence type="ECO:0000313" key="9">
    <source>
        <dbReference type="Proteomes" id="UP000596929"/>
    </source>
</evidence>
<dbReference type="InterPro" id="IPR011110">
    <property type="entry name" value="Reg_prop"/>
</dbReference>
<dbReference type="Pfam" id="PF00512">
    <property type="entry name" value="HisKA"/>
    <property type="match status" value="1"/>
</dbReference>